<comment type="caution">
    <text evidence="1">The sequence shown here is derived from an EMBL/GenBank/DDBJ whole genome shotgun (WGS) entry which is preliminary data.</text>
</comment>
<organism evidence="1 2">
    <name type="scientific">Eumeta variegata</name>
    <name type="common">Bagworm moth</name>
    <name type="synonym">Eumeta japonica</name>
    <dbReference type="NCBI Taxonomy" id="151549"/>
    <lineage>
        <taxon>Eukaryota</taxon>
        <taxon>Metazoa</taxon>
        <taxon>Ecdysozoa</taxon>
        <taxon>Arthropoda</taxon>
        <taxon>Hexapoda</taxon>
        <taxon>Insecta</taxon>
        <taxon>Pterygota</taxon>
        <taxon>Neoptera</taxon>
        <taxon>Endopterygota</taxon>
        <taxon>Lepidoptera</taxon>
        <taxon>Glossata</taxon>
        <taxon>Ditrysia</taxon>
        <taxon>Tineoidea</taxon>
        <taxon>Psychidae</taxon>
        <taxon>Oiketicinae</taxon>
        <taxon>Eumeta</taxon>
    </lineage>
</organism>
<keyword evidence="2" id="KW-1185">Reference proteome</keyword>
<dbReference type="EMBL" id="BGZK01002320">
    <property type="protein sequence ID" value="GBP92902.1"/>
    <property type="molecule type" value="Genomic_DNA"/>
</dbReference>
<dbReference type="Proteomes" id="UP000299102">
    <property type="component" value="Unassembled WGS sequence"/>
</dbReference>
<protein>
    <submittedName>
        <fullName evidence="1">Uncharacterized protein</fullName>
    </submittedName>
</protein>
<evidence type="ECO:0000313" key="1">
    <source>
        <dbReference type="EMBL" id="GBP92902.1"/>
    </source>
</evidence>
<proteinExistence type="predicted"/>
<dbReference type="AlphaFoldDB" id="A0A4C1ZZH9"/>
<name>A0A4C1ZZH9_EUMVA</name>
<accession>A0A4C1ZZH9</accession>
<gene>
    <name evidence="1" type="ORF">EVAR_63182_1</name>
</gene>
<evidence type="ECO:0000313" key="2">
    <source>
        <dbReference type="Proteomes" id="UP000299102"/>
    </source>
</evidence>
<sequence>MSASAHAGAIKYESRVSLEKTGHGLRVGTPMSGAEFPGVKEVKAESDGVFHPKLRLQLYKAPALAYFYEIASSTLDEPSLHIVERLESSVIQSSCDSTPWLYAEILQPMCRLSHML</sequence>
<reference evidence="1 2" key="1">
    <citation type="journal article" date="2019" name="Commun. Biol.">
        <title>The bagworm genome reveals a unique fibroin gene that provides high tensile strength.</title>
        <authorList>
            <person name="Kono N."/>
            <person name="Nakamura H."/>
            <person name="Ohtoshi R."/>
            <person name="Tomita M."/>
            <person name="Numata K."/>
            <person name="Arakawa K."/>
        </authorList>
    </citation>
    <scope>NUCLEOTIDE SEQUENCE [LARGE SCALE GENOMIC DNA]</scope>
</reference>